<keyword evidence="3" id="KW-1185">Reference proteome</keyword>
<dbReference type="GeneID" id="66059750"/>
<dbReference type="WBParaSite" id="Bm397a.1">
    <property type="protein sequence ID" value="Bm397a.1"/>
    <property type="gene ID" value="WBGene00220658"/>
</dbReference>
<evidence type="ECO:0000313" key="3">
    <source>
        <dbReference type="Proteomes" id="UP000006672"/>
    </source>
</evidence>
<name>A0A0K0JCM3_BRUMA</name>
<dbReference type="EMBL" id="CAAKNF010000196">
    <property type="protein sequence ID" value="VIO88926.1"/>
    <property type="molecule type" value="Genomic_DNA"/>
</dbReference>
<gene>
    <name evidence="1 2 4" type="ORF">Bm397</name>
    <name evidence="2" type="ORF">BM_BM397</name>
    <name evidence="1" type="ORF">BM_Bm397</name>
</gene>
<reference evidence="1 3" key="1">
    <citation type="journal article" date="2007" name="Science">
        <title>Draft genome of the filarial nematode parasite Brugia malayi.</title>
        <authorList>
            <person name="Ghedin E."/>
            <person name="Wang S."/>
            <person name="Spiro D."/>
            <person name="Caler E."/>
            <person name="Zhao Q."/>
            <person name="Crabtree J."/>
            <person name="Allen J.E."/>
            <person name="Delcher A.L."/>
            <person name="Guiliano D.B."/>
            <person name="Miranda-Saavedra D."/>
            <person name="Angiuoli S.V."/>
            <person name="Creasy T."/>
            <person name="Amedeo P."/>
            <person name="Haas B."/>
            <person name="El-Sayed N.M."/>
            <person name="Wortman J.R."/>
            <person name="Feldblyum T."/>
            <person name="Tallon L."/>
            <person name="Schatz M."/>
            <person name="Shumway M."/>
            <person name="Koo H."/>
            <person name="Salzberg S.L."/>
            <person name="Schobel S."/>
            <person name="Pertea M."/>
            <person name="Pop M."/>
            <person name="White O."/>
            <person name="Barton G.J."/>
            <person name="Carlow C.K."/>
            <person name="Crawford M.J."/>
            <person name="Daub J."/>
            <person name="Dimmic M.W."/>
            <person name="Estes C.F."/>
            <person name="Foster J.M."/>
            <person name="Ganatra M."/>
            <person name="Gregory W.F."/>
            <person name="Johnson N.M."/>
            <person name="Jin J."/>
            <person name="Komuniecki R."/>
            <person name="Korf I."/>
            <person name="Kumar S."/>
            <person name="Laney S."/>
            <person name="Li B.W."/>
            <person name="Li W."/>
            <person name="Lindblom T.H."/>
            <person name="Lustigman S."/>
            <person name="Ma D."/>
            <person name="Maina C.V."/>
            <person name="Martin D.M."/>
            <person name="McCarter J.P."/>
            <person name="McReynolds L."/>
            <person name="Mitreva M."/>
            <person name="Nutman T.B."/>
            <person name="Parkinson J."/>
            <person name="Peregrin-Alvarez J.M."/>
            <person name="Poole C."/>
            <person name="Ren Q."/>
            <person name="Saunders L."/>
            <person name="Sluder A.E."/>
            <person name="Smith K."/>
            <person name="Stanke M."/>
            <person name="Unnasch T.R."/>
            <person name="Ware J."/>
            <person name="Wei A.D."/>
            <person name="Weil G."/>
            <person name="Williams D.J."/>
            <person name="Zhang Y."/>
            <person name="Williams S.A."/>
            <person name="Fraser-Liggett C."/>
            <person name="Slatko B."/>
            <person name="Blaxter M.L."/>
            <person name="Scott A.L."/>
        </authorList>
    </citation>
    <scope>NUCLEOTIDE SEQUENCE</scope>
    <source>
        <strain evidence="1 3">FR3</strain>
    </source>
</reference>
<protein>
    <submittedName>
        <fullName evidence="1 4">Bm397</fullName>
    </submittedName>
</protein>
<reference evidence="1" key="2">
    <citation type="submission" date="2012-12" db="EMBL/GenBank/DDBJ databases">
        <authorList>
            <person name="Gao Y.W."/>
            <person name="Fan S.T."/>
            <person name="Sun H.T."/>
            <person name="Wang Z."/>
            <person name="Gao X.L."/>
            <person name="Li Y.G."/>
            <person name="Wang T.C."/>
            <person name="Zhang K."/>
            <person name="Xu W.W."/>
            <person name="Yu Z.J."/>
            <person name="Xia X.Z."/>
        </authorList>
    </citation>
    <scope>NUCLEOTIDE SEQUENCE</scope>
    <source>
        <strain evidence="1">FR3</strain>
    </source>
</reference>
<dbReference type="RefSeq" id="XP_042931203.1">
    <property type="nucleotide sequence ID" value="XM_043075269.1"/>
</dbReference>
<reference evidence="2" key="3">
    <citation type="submission" date="2019-04" db="EMBL/GenBank/DDBJ databases">
        <authorList>
            <person name="Howe K."/>
            <person name="Paulini M."/>
            <person name="Williams G."/>
        </authorList>
    </citation>
    <scope>NUCLEOTIDE SEQUENCE [LARGE SCALE GENOMIC DNA]</scope>
    <source>
        <strain evidence="2">FR3</strain>
    </source>
</reference>
<evidence type="ECO:0000313" key="2">
    <source>
        <dbReference type="EMBL" id="VIO88926.1"/>
    </source>
</evidence>
<reference evidence="4" key="4">
    <citation type="submission" date="2019-12" db="UniProtKB">
        <authorList>
            <consortium name="WormBaseParasite"/>
        </authorList>
    </citation>
    <scope>IDENTIFICATION</scope>
</reference>
<dbReference type="CTD" id="66059750"/>
<evidence type="ECO:0000313" key="4">
    <source>
        <dbReference type="WBParaSite" id="Bm397a.1"/>
    </source>
</evidence>
<accession>A0A4E9EZ05</accession>
<dbReference type="KEGG" id="bmy:BM_BM397"/>
<dbReference type="Proteomes" id="UP000006672">
    <property type="component" value="Unassembled WGS sequence"/>
</dbReference>
<sequence>MCGLILDGLICRDFRTVSWFKAMSMTVIVWTSLSESNWSRNITVVGRYLITSC</sequence>
<evidence type="ECO:0000313" key="1">
    <source>
        <dbReference type="EMBL" id="CTP81021.1"/>
    </source>
</evidence>
<dbReference type="EMBL" id="LN856924">
    <property type="protein sequence ID" value="CTP81021.1"/>
    <property type="molecule type" value="Genomic_DNA"/>
</dbReference>
<accession>A0A0K0JCM3</accession>
<dbReference type="AlphaFoldDB" id="A0A0K0JCM3"/>
<proteinExistence type="predicted"/>
<organism evidence="3 4">
    <name type="scientific">Brugia malayi</name>
    <name type="common">Filarial nematode worm</name>
    <dbReference type="NCBI Taxonomy" id="6279"/>
    <lineage>
        <taxon>Eukaryota</taxon>
        <taxon>Metazoa</taxon>
        <taxon>Ecdysozoa</taxon>
        <taxon>Nematoda</taxon>
        <taxon>Chromadorea</taxon>
        <taxon>Rhabditida</taxon>
        <taxon>Spirurina</taxon>
        <taxon>Spiruromorpha</taxon>
        <taxon>Filarioidea</taxon>
        <taxon>Onchocercidae</taxon>
        <taxon>Brugia</taxon>
    </lineage>
</organism>